<sequence>MILTLTPNPALDLTCTVDEVRAHHEHRVQQVRTAAGGKGVNVARVLAQLGVRSLAAGPLGGTTGGLLRELLDSIDEISQAWTPIDGETRRTLTVVDRSGATGFHGPGPHLSTAEVAALRTDLTLLLEAPQDAGADVEAVTVSGSLPPGMTASALAGLVRALASRGRPVLVDTSGPALLEAARSGATVLKPNAAEALATTGTRTPLEAAAALADLGPHVVVCSLGADGMLGLERTEHGSRAWLARLPEPLGGNPTGAGDSVVAVLASSLLADGAALPEVLVRAVAVGAGAVARPVAGEIDLALAELLHPTVEIEEIPCP</sequence>
<keyword evidence="2 6" id="KW-0808">Transferase</keyword>
<keyword evidence="4" id="KW-0418">Kinase</keyword>
<protein>
    <submittedName>
        <fullName evidence="8">1-phosphofructokinase family hexose kinase</fullName>
    </submittedName>
</protein>
<evidence type="ECO:0000313" key="8">
    <source>
        <dbReference type="EMBL" id="MBP2381239.1"/>
    </source>
</evidence>
<keyword evidence="9" id="KW-1185">Reference proteome</keyword>
<dbReference type="EMBL" id="JAGIOD010000001">
    <property type="protein sequence ID" value="MBP2381239.1"/>
    <property type="molecule type" value="Genomic_DNA"/>
</dbReference>
<proteinExistence type="inferred from homology"/>
<name>A0ABS4WYG0_9MICO</name>
<feature type="domain" description="Carbohydrate kinase PfkB" evidence="7">
    <location>
        <begin position="12"/>
        <end position="293"/>
    </location>
</feature>
<comment type="similarity">
    <text evidence="1">Belongs to the carbohydrate kinase PfkB family.</text>
</comment>
<organism evidence="8 9">
    <name type="scientific">Brachybacterium sacelli</name>
    <dbReference type="NCBI Taxonomy" id="173364"/>
    <lineage>
        <taxon>Bacteria</taxon>
        <taxon>Bacillati</taxon>
        <taxon>Actinomycetota</taxon>
        <taxon>Actinomycetes</taxon>
        <taxon>Micrococcales</taxon>
        <taxon>Dermabacteraceae</taxon>
        <taxon>Brachybacterium</taxon>
    </lineage>
</organism>
<evidence type="ECO:0000256" key="4">
    <source>
        <dbReference type="ARBA" id="ARBA00022777"/>
    </source>
</evidence>
<comment type="caution">
    <text evidence="8">The sequence shown here is derived from an EMBL/GenBank/DDBJ whole genome shotgun (WGS) entry which is preliminary data.</text>
</comment>
<keyword evidence="3" id="KW-0547">Nucleotide-binding</keyword>
<accession>A0ABS4WYG0</accession>
<dbReference type="PANTHER" id="PTHR46566">
    <property type="entry name" value="1-PHOSPHOFRUCTOKINASE-RELATED"/>
    <property type="match status" value="1"/>
</dbReference>
<evidence type="ECO:0000313" key="9">
    <source>
        <dbReference type="Proteomes" id="UP001519290"/>
    </source>
</evidence>
<evidence type="ECO:0000256" key="2">
    <source>
        <dbReference type="ARBA" id="ARBA00022679"/>
    </source>
</evidence>
<evidence type="ECO:0000256" key="3">
    <source>
        <dbReference type="ARBA" id="ARBA00022741"/>
    </source>
</evidence>
<dbReference type="InterPro" id="IPR011611">
    <property type="entry name" value="PfkB_dom"/>
</dbReference>
<evidence type="ECO:0000256" key="1">
    <source>
        <dbReference type="ARBA" id="ARBA00010688"/>
    </source>
</evidence>
<dbReference type="RefSeq" id="WP_209900238.1">
    <property type="nucleotide sequence ID" value="NZ_BAAAJW010000021.1"/>
</dbReference>
<dbReference type="Pfam" id="PF00294">
    <property type="entry name" value="PfkB"/>
    <property type="match status" value="1"/>
</dbReference>
<evidence type="ECO:0000259" key="7">
    <source>
        <dbReference type="Pfam" id="PF00294"/>
    </source>
</evidence>
<evidence type="ECO:0000256" key="5">
    <source>
        <dbReference type="ARBA" id="ARBA00022840"/>
    </source>
</evidence>
<dbReference type="InterPro" id="IPR017583">
    <property type="entry name" value="Tagatose/fructose_Pkinase"/>
</dbReference>
<dbReference type="NCBIfam" id="TIGR03168">
    <property type="entry name" value="1-PFK"/>
    <property type="match status" value="1"/>
</dbReference>
<evidence type="ECO:0000256" key="6">
    <source>
        <dbReference type="PIRNR" id="PIRNR000535"/>
    </source>
</evidence>
<gene>
    <name evidence="8" type="ORF">JOF43_001196</name>
</gene>
<dbReference type="InterPro" id="IPR002173">
    <property type="entry name" value="Carboh/pur_kinase_PfkB_CS"/>
</dbReference>
<dbReference type="PANTHER" id="PTHR46566:SF5">
    <property type="entry name" value="1-PHOSPHOFRUCTOKINASE"/>
    <property type="match status" value="1"/>
</dbReference>
<dbReference type="Gene3D" id="3.40.1190.20">
    <property type="match status" value="1"/>
</dbReference>
<dbReference type="Proteomes" id="UP001519290">
    <property type="component" value="Unassembled WGS sequence"/>
</dbReference>
<dbReference type="InterPro" id="IPR029056">
    <property type="entry name" value="Ribokinase-like"/>
</dbReference>
<reference evidence="8 9" key="1">
    <citation type="submission" date="2021-03" db="EMBL/GenBank/DDBJ databases">
        <title>Sequencing the genomes of 1000 actinobacteria strains.</title>
        <authorList>
            <person name="Klenk H.-P."/>
        </authorList>
    </citation>
    <scope>NUCLEOTIDE SEQUENCE [LARGE SCALE GENOMIC DNA]</scope>
    <source>
        <strain evidence="8 9">DSM 14566</strain>
    </source>
</reference>
<dbReference type="PIRSF" id="PIRSF000535">
    <property type="entry name" value="1PFK/6PFK/LacC"/>
    <property type="match status" value="1"/>
</dbReference>
<dbReference type="PROSITE" id="PS00583">
    <property type="entry name" value="PFKB_KINASES_1"/>
    <property type="match status" value="1"/>
</dbReference>
<dbReference type="SUPFAM" id="SSF53613">
    <property type="entry name" value="Ribokinase-like"/>
    <property type="match status" value="1"/>
</dbReference>
<keyword evidence="5" id="KW-0067">ATP-binding</keyword>